<evidence type="ECO:0000313" key="2">
    <source>
        <dbReference type="Proteomes" id="UP000198806"/>
    </source>
</evidence>
<dbReference type="EMBL" id="FOWD01000011">
    <property type="protein sequence ID" value="SFO16072.1"/>
    <property type="molecule type" value="Genomic_DNA"/>
</dbReference>
<organism evidence="1 2">
    <name type="scientific">Anaerocolumna aminovalerica</name>
    <dbReference type="NCBI Taxonomy" id="1527"/>
    <lineage>
        <taxon>Bacteria</taxon>
        <taxon>Bacillati</taxon>
        <taxon>Bacillota</taxon>
        <taxon>Clostridia</taxon>
        <taxon>Lachnospirales</taxon>
        <taxon>Lachnospiraceae</taxon>
        <taxon>Anaerocolumna</taxon>
    </lineage>
</organism>
<gene>
    <name evidence="1" type="ORF">SAMN04489757_11150</name>
</gene>
<keyword evidence="2" id="KW-1185">Reference proteome</keyword>
<dbReference type="Proteomes" id="UP000198806">
    <property type="component" value="Unassembled WGS sequence"/>
</dbReference>
<sequence>MNIAIWCIVFGITLGGILSIARSSKDKGRKNIKLRVKKLN</sequence>
<evidence type="ECO:0000313" key="1">
    <source>
        <dbReference type="EMBL" id="SFO16072.1"/>
    </source>
</evidence>
<dbReference type="AlphaFoldDB" id="A0A1I5EX30"/>
<protein>
    <submittedName>
        <fullName evidence="1">Uncharacterized protein</fullName>
    </submittedName>
</protein>
<dbReference type="RefSeq" id="WP_276326324.1">
    <property type="nucleotide sequence ID" value="NZ_BAABFM010000085.1"/>
</dbReference>
<reference evidence="1 2" key="1">
    <citation type="submission" date="2016-10" db="EMBL/GenBank/DDBJ databases">
        <authorList>
            <person name="de Groot N.N."/>
        </authorList>
    </citation>
    <scope>NUCLEOTIDE SEQUENCE [LARGE SCALE GENOMIC DNA]</scope>
    <source>
        <strain evidence="1 2">DSM 1283</strain>
    </source>
</reference>
<accession>A0A1I5EX30</accession>
<name>A0A1I5EX30_9FIRM</name>
<proteinExistence type="predicted"/>